<feature type="region of interest" description="Disordered" evidence="11">
    <location>
        <begin position="118"/>
        <end position="138"/>
    </location>
</feature>
<proteinExistence type="inferred from homology"/>
<keyword evidence="4 10" id="KW-0677">Repeat</keyword>
<comment type="function">
    <text evidence="10">Guanine nucleotide-exchange factor (GEF) required for the formation or budding of transport vesicles from the ER.</text>
</comment>
<dbReference type="GO" id="GO:0003400">
    <property type="term" value="P:regulation of COPII vesicle coating"/>
    <property type="evidence" value="ECO:0007669"/>
    <property type="project" value="UniProtKB-UniRule"/>
</dbReference>
<comment type="similarity">
    <text evidence="10">Belongs to the WD repeat SEC12 family.</text>
</comment>
<evidence type="ECO:0000256" key="4">
    <source>
        <dbReference type="ARBA" id="ARBA00022737"/>
    </source>
</evidence>
<dbReference type="EMBL" id="DS268110">
    <property type="protein sequence ID" value="KMM67252.1"/>
    <property type="molecule type" value="Genomic_DNA"/>
</dbReference>
<keyword evidence="6" id="KW-0931">ER-Golgi transport</keyword>
<accession>A0A0J6I734</accession>
<dbReference type="InterPro" id="IPR015943">
    <property type="entry name" value="WD40/YVTN_repeat-like_dom_sf"/>
</dbReference>
<dbReference type="GO" id="GO:0005085">
    <property type="term" value="F:guanyl-nucleotide exchange factor activity"/>
    <property type="evidence" value="ECO:0007669"/>
    <property type="project" value="InterPro"/>
</dbReference>
<keyword evidence="7 10" id="KW-0653">Protein transport</keyword>
<dbReference type="VEuPathDB" id="FungiDB:CPAG_03587"/>
<dbReference type="Proteomes" id="UP000054567">
    <property type="component" value="Unassembled WGS sequence"/>
</dbReference>
<keyword evidence="8 10" id="KW-1133">Transmembrane helix</keyword>
<reference evidence="12 13" key="1">
    <citation type="submission" date="2007-06" db="EMBL/GenBank/DDBJ databases">
        <title>The Genome Sequence of Coccidioides posadasii RMSCC_3488.</title>
        <authorList>
            <consortium name="Coccidioides Genome Resources Consortium"/>
            <consortium name="The Broad Institute Genome Sequencing Platform"/>
            <person name="Henn M.R."/>
            <person name="Sykes S."/>
            <person name="Young S."/>
            <person name="Jaffe D."/>
            <person name="Berlin A."/>
            <person name="Alvarez P."/>
            <person name="Butler J."/>
            <person name="Gnerre S."/>
            <person name="Grabherr M."/>
            <person name="Mauceli E."/>
            <person name="Brockman W."/>
            <person name="Kodira C."/>
            <person name="Alvarado L."/>
            <person name="Zeng Q."/>
            <person name="Crawford M."/>
            <person name="Antoine C."/>
            <person name="Devon K."/>
            <person name="Galgiani J."/>
            <person name="Orsborn K."/>
            <person name="Lewis M.L."/>
            <person name="Nusbaum C."/>
            <person name="Galagan J."/>
            <person name="Birren B."/>
        </authorList>
    </citation>
    <scope>NUCLEOTIDE SEQUENCE [LARGE SCALE GENOMIC DNA]</scope>
    <source>
        <strain evidence="12 13">RMSCC 3488</strain>
    </source>
</reference>
<keyword evidence="1 10" id="KW-0813">Transport</keyword>
<evidence type="ECO:0000313" key="13">
    <source>
        <dbReference type="Proteomes" id="UP000054567"/>
    </source>
</evidence>
<dbReference type="PANTHER" id="PTHR23284:SF0">
    <property type="entry name" value="PROLACTIN REGULATORY ELEMENT-BINDING PROTEIN"/>
    <property type="match status" value="1"/>
</dbReference>
<evidence type="ECO:0000313" key="12">
    <source>
        <dbReference type="EMBL" id="KMM67252.1"/>
    </source>
</evidence>
<evidence type="ECO:0000256" key="5">
    <source>
        <dbReference type="ARBA" id="ARBA00022824"/>
    </source>
</evidence>
<organism evidence="12 13">
    <name type="scientific">Coccidioides posadasii RMSCC 3488</name>
    <dbReference type="NCBI Taxonomy" id="454284"/>
    <lineage>
        <taxon>Eukaryota</taxon>
        <taxon>Fungi</taxon>
        <taxon>Dikarya</taxon>
        <taxon>Ascomycota</taxon>
        <taxon>Pezizomycotina</taxon>
        <taxon>Eurotiomycetes</taxon>
        <taxon>Eurotiomycetidae</taxon>
        <taxon>Onygenales</taxon>
        <taxon>Onygenaceae</taxon>
        <taxon>Coccidioides</taxon>
    </lineage>
</organism>
<keyword evidence="5 10" id="KW-0256">Endoplasmic reticulum</keyword>
<dbReference type="Gene3D" id="2.130.10.10">
    <property type="entry name" value="YVTN repeat-like/Quinoprotein amine dehydrogenase"/>
    <property type="match status" value="1"/>
</dbReference>
<dbReference type="AlphaFoldDB" id="A0A0J6I734"/>
<evidence type="ECO:0000256" key="3">
    <source>
        <dbReference type="ARBA" id="ARBA00022692"/>
    </source>
</evidence>
<keyword evidence="2 10" id="KW-0853">WD repeat</keyword>
<protein>
    <recommendedName>
        <fullName evidence="10">Guanine nucleotide-exchange factor SEC12</fullName>
    </recommendedName>
</protein>
<feature type="transmembrane region" description="Helical" evidence="10">
    <location>
        <begin position="448"/>
        <end position="469"/>
    </location>
</feature>
<dbReference type="InterPro" id="IPR045260">
    <property type="entry name" value="Sec12-like"/>
</dbReference>
<evidence type="ECO:0000256" key="8">
    <source>
        <dbReference type="ARBA" id="ARBA00022989"/>
    </source>
</evidence>
<comment type="subcellular location">
    <subcellularLocation>
        <location evidence="10">Endoplasmic reticulum membrane</location>
        <topology evidence="10">Single-pass type II membrane protein</topology>
    </subcellularLocation>
    <subcellularLocation>
        <location evidence="10">Golgi apparatus membrane</location>
        <topology evidence="10">Single-pass type II membrane protein</topology>
    </subcellularLocation>
</comment>
<reference evidence="13" key="3">
    <citation type="journal article" date="2010" name="Genome Res.">
        <title>Population genomic sequencing of Coccidioides fungi reveals recent hybridization and transposon control.</title>
        <authorList>
            <person name="Neafsey D.E."/>
            <person name="Barker B.M."/>
            <person name="Sharpton T.J."/>
            <person name="Stajich J.E."/>
            <person name="Park D.J."/>
            <person name="Whiston E."/>
            <person name="Hung C.-Y."/>
            <person name="McMahan C."/>
            <person name="White J."/>
            <person name="Sykes S."/>
            <person name="Heiman D."/>
            <person name="Young S."/>
            <person name="Zeng Q."/>
            <person name="Abouelleil A."/>
            <person name="Aftuck L."/>
            <person name="Bessette D."/>
            <person name="Brown A."/>
            <person name="FitzGerald M."/>
            <person name="Lui A."/>
            <person name="Macdonald J.P."/>
            <person name="Priest M."/>
            <person name="Orbach M.J."/>
            <person name="Galgiani J.N."/>
            <person name="Kirkland T.N."/>
            <person name="Cole G.T."/>
            <person name="Birren B.W."/>
            <person name="Henn M.R."/>
            <person name="Taylor J.W."/>
            <person name="Rounsley S.D."/>
        </authorList>
    </citation>
    <scope>NUCLEOTIDE SEQUENCE [LARGE SCALE GENOMIC DNA]</scope>
    <source>
        <strain evidence="13">RMSCC 3488</strain>
    </source>
</reference>
<dbReference type="GO" id="GO:0006888">
    <property type="term" value="P:endoplasmic reticulum to Golgi vesicle-mediated transport"/>
    <property type="evidence" value="ECO:0007669"/>
    <property type="project" value="UniProtKB-UniRule"/>
</dbReference>
<evidence type="ECO:0000256" key="1">
    <source>
        <dbReference type="ARBA" id="ARBA00022448"/>
    </source>
</evidence>
<name>A0A0J6I734_COCPO</name>
<keyword evidence="3 10" id="KW-0812">Transmembrane</keyword>
<dbReference type="FunFam" id="2.130.10.10:FF:001559">
    <property type="entry name" value="Uncharacterized protein"/>
    <property type="match status" value="1"/>
</dbReference>
<evidence type="ECO:0000256" key="6">
    <source>
        <dbReference type="ARBA" id="ARBA00022892"/>
    </source>
</evidence>
<evidence type="ECO:0000256" key="9">
    <source>
        <dbReference type="ARBA" id="ARBA00023136"/>
    </source>
</evidence>
<sequence length="625" mass="68355">MAPTVSSAKITLSCPLFAADFDPRNNGLLLVGGGGGEGRSGVGNKISLLNTSHPNKIAELVEIGLSRDEDSVMSLGIAQSSQESLIAFAGINSSQAQQKQNNNQHLRSFKVDIPHIKSRRAGSAVDDDDVSKPEKHLQTVPLSKASLFRTRASKDKKDQEAYQRTLRFSPFQGESLPRIAAIASGLAAQGEIVLFNANTSTPQESDVLGRVALGNQEEAEDLDILDIDDEGRFKFIYTNGSSLYMCELSASKKAESLQFQCIYTLRSEGGKKPKIRAIRFLSPSSFVLLLNSANRSGCELAIVTMKGSQGLVTRRRRLHKSMKIGFGLDVCHLSSSSKGERQHVVAVSGNDQSIEIFTVDYSPERGFGKVYHYLTLRDLHPFSMTKIAFSNFIPPSHPVTAEVKPQYIKLVTVSVGNTVVVHTLPLSPFPADSRRPRYVLVTPGPSEILQNLFAIIMALIVVAVGAFFLQAFTEIRGGVPPVLGAKEWLHPRLRDLIARPYMFEDGRRGQPTIYSLRTAASTSTQAAETSVIRTSALPLRDLLSSKGDSQTVIVQDHGQDVRIHENGGDGDQPEGRRWEDLPHEEQEAWKVKLMDAGHWAAEEGEAILRGVLFGELAGFVGRVML</sequence>
<dbReference type="GO" id="GO:0000139">
    <property type="term" value="C:Golgi membrane"/>
    <property type="evidence" value="ECO:0007669"/>
    <property type="project" value="UniProtKB-SubCell"/>
</dbReference>
<reference evidence="13" key="2">
    <citation type="journal article" date="2009" name="Genome Res.">
        <title>Comparative genomic analyses of the human fungal pathogens Coccidioides and their relatives.</title>
        <authorList>
            <person name="Sharpton T.J."/>
            <person name="Stajich J.E."/>
            <person name="Rounsley S.D."/>
            <person name="Gardner M.J."/>
            <person name="Wortman J.R."/>
            <person name="Jordar V.S."/>
            <person name="Maiti R."/>
            <person name="Kodira C.D."/>
            <person name="Neafsey D.E."/>
            <person name="Zeng Q."/>
            <person name="Hung C.-Y."/>
            <person name="McMahan C."/>
            <person name="Muszewska A."/>
            <person name="Grynberg M."/>
            <person name="Mandel M.A."/>
            <person name="Kellner E.M."/>
            <person name="Barker B.M."/>
            <person name="Galgiani J.N."/>
            <person name="Orbach M.J."/>
            <person name="Kirkland T.N."/>
            <person name="Cole G.T."/>
            <person name="Henn M.R."/>
            <person name="Birren B.W."/>
            <person name="Taylor J.W."/>
        </authorList>
    </citation>
    <scope>NUCLEOTIDE SEQUENCE [LARGE SCALE GENOMIC DNA]</scope>
    <source>
        <strain evidence="13">RMSCC 3488</strain>
    </source>
</reference>
<evidence type="ECO:0000256" key="11">
    <source>
        <dbReference type="SAM" id="MobiDB-lite"/>
    </source>
</evidence>
<dbReference type="GO" id="GO:0015031">
    <property type="term" value="P:protein transport"/>
    <property type="evidence" value="ECO:0007669"/>
    <property type="project" value="UniProtKB-KW"/>
</dbReference>
<dbReference type="GO" id="GO:0005789">
    <property type="term" value="C:endoplasmic reticulum membrane"/>
    <property type="evidence" value="ECO:0007669"/>
    <property type="project" value="UniProtKB-SubCell"/>
</dbReference>
<dbReference type="PANTHER" id="PTHR23284">
    <property type="entry name" value="PROLACTIN REGULATORY ELEMENT BINDING PROTEIN"/>
    <property type="match status" value="1"/>
</dbReference>
<evidence type="ECO:0000256" key="2">
    <source>
        <dbReference type="ARBA" id="ARBA00022574"/>
    </source>
</evidence>
<gene>
    <name evidence="12" type="ORF">CPAG_03587</name>
</gene>
<evidence type="ECO:0000256" key="10">
    <source>
        <dbReference type="RuleBase" id="RU369019"/>
    </source>
</evidence>
<evidence type="ECO:0000256" key="7">
    <source>
        <dbReference type="ARBA" id="ARBA00022927"/>
    </source>
</evidence>
<dbReference type="OrthoDB" id="2013972at2759"/>
<keyword evidence="9 10" id="KW-0472">Membrane</keyword>